<keyword evidence="3" id="KW-1185">Reference proteome</keyword>
<evidence type="ECO:0000313" key="1">
    <source>
        <dbReference type="EMBL" id="VDN50196.1"/>
    </source>
</evidence>
<dbReference type="Proteomes" id="UP000274756">
    <property type="component" value="Unassembled WGS sequence"/>
</dbReference>
<sequence length="164" mass="18199">MIVQRPPNFCTLKSCRVEPVTIASGPMNPHNDTTQNDTILAEIIKINRLNKLSKFPAIPGLKMIDDLPTLYKLKRIGVTNANGSGNITVVILGNSLALSALHYIVPAFGLHRIRHIKLLSASGCIPIYNVEAPKNRHPKCPEFSKVAMEIIQKMMPDVIFLNFM</sequence>
<dbReference type="Proteomes" id="UP000038040">
    <property type="component" value="Unplaced"/>
</dbReference>
<protein>
    <submittedName>
        <fullName evidence="4">GDSL esterase/lipase</fullName>
    </submittedName>
</protein>
<dbReference type="PANTHER" id="PTHR23028:SF53">
    <property type="entry name" value="ACYL_TRANSF_3 DOMAIN-CONTAINING PROTEIN"/>
    <property type="match status" value="1"/>
</dbReference>
<dbReference type="GO" id="GO:0016020">
    <property type="term" value="C:membrane"/>
    <property type="evidence" value="ECO:0007669"/>
    <property type="project" value="TreeGrafter"/>
</dbReference>
<dbReference type="GO" id="GO:0000271">
    <property type="term" value="P:polysaccharide biosynthetic process"/>
    <property type="evidence" value="ECO:0007669"/>
    <property type="project" value="TreeGrafter"/>
</dbReference>
<dbReference type="AlphaFoldDB" id="A0A0N4U7H7"/>
<dbReference type="WBParaSite" id="DME_0000294001-mRNA-1">
    <property type="protein sequence ID" value="DME_0000294001-mRNA-1"/>
    <property type="gene ID" value="DME_0000294001"/>
</dbReference>
<evidence type="ECO:0000313" key="3">
    <source>
        <dbReference type="Proteomes" id="UP000274756"/>
    </source>
</evidence>
<accession>A0A0N4U7H7</accession>
<reference evidence="4" key="1">
    <citation type="submission" date="2017-02" db="UniProtKB">
        <authorList>
            <consortium name="WormBaseParasite"/>
        </authorList>
    </citation>
    <scope>IDENTIFICATION</scope>
</reference>
<name>A0A0N4U7H7_DRAME</name>
<dbReference type="PANTHER" id="PTHR23028">
    <property type="entry name" value="ACETYLTRANSFERASE"/>
    <property type="match status" value="1"/>
</dbReference>
<proteinExistence type="predicted"/>
<dbReference type="InterPro" id="IPR050879">
    <property type="entry name" value="Acyltransferase_3"/>
</dbReference>
<reference evidence="1 3" key="2">
    <citation type="submission" date="2018-11" db="EMBL/GenBank/DDBJ databases">
        <authorList>
            <consortium name="Pathogen Informatics"/>
        </authorList>
    </citation>
    <scope>NUCLEOTIDE SEQUENCE [LARGE SCALE GENOMIC DNA]</scope>
</reference>
<dbReference type="EMBL" id="UYYG01000001">
    <property type="protein sequence ID" value="VDN50196.1"/>
    <property type="molecule type" value="Genomic_DNA"/>
</dbReference>
<organism evidence="2 4">
    <name type="scientific">Dracunculus medinensis</name>
    <name type="common">Guinea worm</name>
    <dbReference type="NCBI Taxonomy" id="318479"/>
    <lineage>
        <taxon>Eukaryota</taxon>
        <taxon>Metazoa</taxon>
        <taxon>Ecdysozoa</taxon>
        <taxon>Nematoda</taxon>
        <taxon>Chromadorea</taxon>
        <taxon>Rhabditida</taxon>
        <taxon>Spirurina</taxon>
        <taxon>Dracunculoidea</taxon>
        <taxon>Dracunculidae</taxon>
        <taxon>Dracunculus</taxon>
    </lineage>
</organism>
<evidence type="ECO:0000313" key="4">
    <source>
        <dbReference type="WBParaSite" id="DME_0000294001-mRNA-1"/>
    </source>
</evidence>
<evidence type="ECO:0000313" key="2">
    <source>
        <dbReference type="Proteomes" id="UP000038040"/>
    </source>
</evidence>
<gene>
    <name evidence="1" type="ORF">DME_LOCUS169</name>
</gene>